<reference evidence="3 4" key="1">
    <citation type="journal article" date="2019" name="Environ. Microbiol.">
        <title>Species interactions and distinct microbial communities in high Arctic permafrost affected cryosols are associated with the CH4 and CO2 gas fluxes.</title>
        <authorList>
            <person name="Altshuler I."/>
            <person name="Hamel J."/>
            <person name="Turney S."/>
            <person name="Magnuson E."/>
            <person name="Levesque R."/>
            <person name="Greer C."/>
            <person name="Whyte L.G."/>
        </authorList>
    </citation>
    <scope>NUCLEOTIDE SEQUENCE [LARGE SCALE GENOMIC DNA]</scope>
    <source>
        <strain evidence="3 4">S9.2P</strain>
    </source>
</reference>
<name>A0A502GU50_9BACT</name>
<proteinExistence type="predicted"/>
<feature type="domain" description="FecR protein" evidence="1">
    <location>
        <begin position="134"/>
        <end position="222"/>
    </location>
</feature>
<feature type="domain" description="Protein FecR C-terminal" evidence="2">
    <location>
        <begin position="279"/>
        <end position="346"/>
    </location>
</feature>
<dbReference type="Pfam" id="PF16344">
    <property type="entry name" value="FecR_C"/>
    <property type="match status" value="1"/>
</dbReference>
<dbReference type="InterPro" id="IPR032508">
    <property type="entry name" value="FecR_C"/>
</dbReference>
<dbReference type="Pfam" id="PF04773">
    <property type="entry name" value="FecR"/>
    <property type="match status" value="1"/>
</dbReference>
<dbReference type="Gene3D" id="3.55.50.30">
    <property type="match status" value="1"/>
</dbReference>
<dbReference type="Proteomes" id="UP000317646">
    <property type="component" value="Unassembled WGS sequence"/>
</dbReference>
<evidence type="ECO:0000259" key="2">
    <source>
        <dbReference type="Pfam" id="PF16344"/>
    </source>
</evidence>
<organism evidence="3 4">
    <name type="scientific">Hymenobacter nivis</name>
    <dbReference type="NCBI Taxonomy" id="1850093"/>
    <lineage>
        <taxon>Bacteria</taxon>
        <taxon>Pseudomonadati</taxon>
        <taxon>Bacteroidota</taxon>
        <taxon>Cytophagia</taxon>
        <taxon>Cytophagales</taxon>
        <taxon>Hymenobacteraceae</taxon>
        <taxon>Hymenobacter</taxon>
    </lineage>
</organism>
<evidence type="ECO:0000313" key="4">
    <source>
        <dbReference type="Proteomes" id="UP000317646"/>
    </source>
</evidence>
<dbReference type="InterPro" id="IPR006860">
    <property type="entry name" value="FecR"/>
</dbReference>
<evidence type="ECO:0000313" key="3">
    <source>
        <dbReference type="EMBL" id="TPG65394.1"/>
    </source>
</evidence>
<comment type="caution">
    <text evidence="3">The sequence shown here is derived from an EMBL/GenBank/DDBJ whole genome shotgun (WGS) entry which is preliminary data.</text>
</comment>
<keyword evidence="4" id="KW-1185">Reference proteome</keyword>
<accession>A0A502GU50</accession>
<dbReference type="EMBL" id="RCYZ01000005">
    <property type="protein sequence ID" value="TPG65394.1"/>
    <property type="molecule type" value="Genomic_DNA"/>
</dbReference>
<dbReference type="InterPro" id="IPR012373">
    <property type="entry name" value="Ferrdict_sens_TM"/>
</dbReference>
<protein>
    <submittedName>
        <fullName evidence="3">DUF4974 domain-containing protein</fullName>
    </submittedName>
</protein>
<dbReference type="PANTHER" id="PTHR30273">
    <property type="entry name" value="PERIPLASMIC SIGNAL SENSOR AND SIGMA FACTOR ACTIVATOR FECR-RELATED"/>
    <property type="match status" value="1"/>
</dbReference>
<dbReference type="GO" id="GO:0016989">
    <property type="term" value="F:sigma factor antagonist activity"/>
    <property type="evidence" value="ECO:0007669"/>
    <property type="project" value="TreeGrafter"/>
</dbReference>
<dbReference type="AlphaFoldDB" id="A0A502GU50"/>
<dbReference type="PIRSF" id="PIRSF018266">
    <property type="entry name" value="FecR"/>
    <property type="match status" value="1"/>
</dbReference>
<gene>
    <name evidence="3" type="ORF">EAH73_13030</name>
</gene>
<sequence length="355" mass="38024">MARFPDLLARTRPRRPLPMTDPALQALLHRYRQGACTPAETRAVEAWYAAQPDGPEPVLAADEREALRRRLWQRLRPAPLVAARPAAGAPSGWHWLAAAAVAVGLGVGSGLLAPRPRPAGAPVAWQERANATARTQQVLLPDGSAVALEPGSRLRYRPGFAGGQRAVYLRGEAFFRVAHDAAHPFRVLTTDLETRVLGTSFRVRAYPQQAETVVQVRTGRVRVQPLATAPEAPAATAAPGAPAAPLVLLPNQQAVYAPKRQQLRRELVPQPAQLAPQPFAYDNRPVAEVLGALQAAYGVPIRYRPAAVAGCTVNLNLHGQASLFAKLDALCLATGATYTQADAEITFHSAGCQPI</sequence>
<evidence type="ECO:0000259" key="1">
    <source>
        <dbReference type="Pfam" id="PF04773"/>
    </source>
</evidence>
<dbReference type="Gene3D" id="2.60.120.1440">
    <property type="match status" value="1"/>
</dbReference>
<dbReference type="PANTHER" id="PTHR30273:SF2">
    <property type="entry name" value="PROTEIN FECR"/>
    <property type="match status" value="1"/>
</dbReference>